<dbReference type="EMBL" id="JAHYIQ010000005">
    <property type="protein sequence ID" value="KAK1131936.1"/>
    <property type="molecule type" value="Genomic_DNA"/>
</dbReference>
<comment type="caution">
    <text evidence="2">The sequence shown here is derived from an EMBL/GenBank/DDBJ whole genome shotgun (WGS) entry which is preliminary data.</text>
</comment>
<evidence type="ECO:0000313" key="3">
    <source>
        <dbReference type="Proteomes" id="UP001177670"/>
    </source>
</evidence>
<feature type="region of interest" description="Disordered" evidence="1">
    <location>
        <begin position="28"/>
        <end position="58"/>
    </location>
</feature>
<sequence>MWFVVSINADSKLEKSVQLCNSKTEDITIGDTSEEDQYELLESEDENEGSECIESGEIERSLDSEEENFFKVYRSKKRMRILSSSDSEDRRTSIPSTSQNVMGEIEIAVDGTRWIKQSE</sequence>
<name>A0AA40KTD4_9HYME</name>
<keyword evidence="3" id="KW-1185">Reference proteome</keyword>
<gene>
    <name evidence="2" type="ORF">K0M31_016078</name>
</gene>
<reference evidence="2" key="1">
    <citation type="submission" date="2021-10" db="EMBL/GenBank/DDBJ databases">
        <title>Melipona bicolor Genome sequencing and assembly.</title>
        <authorList>
            <person name="Araujo N.S."/>
            <person name="Arias M.C."/>
        </authorList>
    </citation>
    <scope>NUCLEOTIDE SEQUENCE</scope>
    <source>
        <strain evidence="2">USP_2M_L1-L4_2017</strain>
        <tissue evidence="2">Whole body</tissue>
    </source>
</reference>
<organism evidence="2 3">
    <name type="scientific">Melipona bicolor</name>
    <dbReference type="NCBI Taxonomy" id="60889"/>
    <lineage>
        <taxon>Eukaryota</taxon>
        <taxon>Metazoa</taxon>
        <taxon>Ecdysozoa</taxon>
        <taxon>Arthropoda</taxon>
        <taxon>Hexapoda</taxon>
        <taxon>Insecta</taxon>
        <taxon>Pterygota</taxon>
        <taxon>Neoptera</taxon>
        <taxon>Endopterygota</taxon>
        <taxon>Hymenoptera</taxon>
        <taxon>Apocrita</taxon>
        <taxon>Aculeata</taxon>
        <taxon>Apoidea</taxon>
        <taxon>Anthophila</taxon>
        <taxon>Apidae</taxon>
        <taxon>Melipona</taxon>
    </lineage>
</organism>
<dbReference type="AlphaFoldDB" id="A0AA40KTD4"/>
<feature type="compositionally biased region" description="Acidic residues" evidence="1">
    <location>
        <begin position="32"/>
        <end position="56"/>
    </location>
</feature>
<proteinExistence type="predicted"/>
<accession>A0AA40KTD4</accession>
<protein>
    <submittedName>
        <fullName evidence="2">Uncharacterized protein</fullName>
    </submittedName>
</protein>
<evidence type="ECO:0000313" key="2">
    <source>
        <dbReference type="EMBL" id="KAK1131936.1"/>
    </source>
</evidence>
<evidence type="ECO:0000256" key="1">
    <source>
        <dbReference type="SAM" id="MobiDB-lite"/>
    </source>
</evidence>
<dbReference type="Proteomes" id="UP001177670">
    <property type="component" value="Unassembled WGS sequence"/>
</dbReference>